<dbReference type="EMBL" id="SSTD01004586">
    <property type="protein sequence ID" value="TYK23196.1"/>
    <property type="molecule type" value="Genomic_DNA"/>
</dbReference>
<evidence type="ECO:0000313" key="2">
    <source>
        <dbReference type="Proteomes" id="UP000321947"/>
    </source>
</evidence>
<accession>A0A5D3DHT5</accession>
<comment type="caution">
    <text evidence="1">The sequence shown here is derived from an EMBL/GenBank/DDBJ whole genome shotgun (WGS) entry which is preliminary data.</text>
</comment>
<name>A0A5D3DHT5_CUCMM</name>
<gene>
    <name evidence="1" type="ORF">E5676_scaffold142G002280</name>
</gene>
<organism evidence="1 2">
    <name type="scientific">Cucumis melo var. makuwa</name>
    <name type="common">Oriental melon</name>
    <dbReference type="NCBI Taxonomy" id="1194695"/>
    <lineage>
        <taxon>Eukaryota</taxon>
        <taxon>Viridiplantae</taxon>
        <taxon>Streptophyta</taxon>
        <taxon>Embryophyta</taxon>
        <taxon>Tracheophyta</taxon>
        <taxon>Spermatophyta</taxon>
        <taxon>Magnoliopsida</taxon>
        <taxon>eudicotyledons</taxon>
        <taxon>Gunneridae</taxon>
        <taxon>Pentapetalae</taxon>
        <taxon>rosids</taxon>
        <taxon>fabids</taxon>
        <taxon>Cucurbitales</taxon>
        <taxon>Cucurbitaceae</taxon>
        <taxon>Benincaseae</taxon>
        <taxon>Cucumis</taxon>
    </lineage>
</organism>
<protein>
    <submittedName>
        <fullName evidence="1">Retrotransposon gag protein</fullName>
    </submittedName>
</protein>
<proteinExistence type="predicted"/>
<dbReference type="Proteomes" id="UP000321947">
    <property type="component" value="Unassembled WGS sequence"/>
</dbReference>
<evidence type="ECO:0000313" key="1">
    <source>
        <dbReference type="EMBL" id="TYK23196.1"/>
    </source>
</evidence>
<sequence>MRSDKNEINDTKKIANSVINESMVVYATPLKSLSKRHVRAVARELTYSAARMQKSRTKLILKLTREKKIELDIDDVVQTNHVIVKMTSSVLPSTLFYDQRENLIQFGTFEPILVRFQQKIMILKTKKSLLKV</sequence>
<reference evidence="1 2" key="1">
    <citation type="submission" date="2019-08" db="EMBL/GenBank/DDBJ databases">
        <title>Draft genome sequences of two oriental melons (Cucumis melo L. var makuwa).</title>
        <authorList>
            <person name="Kwon S.-Y."/>
        </authorList>
    </citation>
    <scope>NUCLEOTIDE SEQUENCE [LARGE SCALE GENOMIC DNA]</scope>
    <source>
        <strain evidence="2">cv. Chang Bougi</strain>
        <tissue evidence="1">Leaf</tissue>
    </source>
</reference>
<dbReference type="AlphaFoldDB" id="A0A5D3DHT5"/>